<keyword evidence="2 3" id="KW-0694">RNA-binding</keyword>
<sequence length="512" mass="58204">MESTESTEHKSDATLYVGDLSPKTLESELFRLFSSAGTIASIKIVRQPDDTSYHYGSMCYAYINYTNAEDAARAIAALNFHELHGREMRVMYCNKKSIKEYKEGNIVVKNLPLDCDNKTLNDTFKIFGEIVTCKVATTTDGKSKGFGFIQFRNKINAKQAIKYANGTNMKNSKLKVEKYVPKGERESGEVPEVKFTNLYVKNFPSDVTEEDLVNLLSKYGKITSIFFPLREDGTTKGFAFFNFETHESALRAIEKLHGTYPFGQPEKCTVVCEPFYIQRAQTKAERMEELRKEMVKKTAEGINIKRNLYVTNIPASYGYDELFALFKEFGTIVSLAVHKDSKIQSGLNYAYICFSVAEEAALAMERGNEIYLDGNKLNVDFFKSKHEREQNRENLPPSYPYQQNVPYFYRKGGGYSGETPRPHRKSFDMKQMGSELYNLVLSVAPSFQSKWKAVGIESEEEFAHRVTKILLEKSVFEIRNMIGLGNVLTQNIGETLQEMSGKGNNEDSLDLE</sequence>
<dbReference type="InterPro" id="IPR000504">
    <property type="entry name" value="RRM_dom"/>
</dbReference>
<feature type="domain" description="RRM" evidence="4">
    <location>
        <begin position="196"/>
        <end position="282"/>
    </location>
</feature>
<evidence type="ECO:0000259" key="4">
    <source>
        <dbReference type="PROSITE" id="PS50102"/>
    </source>
</evidence>
<name>A0ABQ7I2M3_9MICR</name>
<dbReference type="SMART" id="SM00360">
    <property type="entry name" value="RRM"/>
    <property type="match status" value="4"/>
</dbReference>
<dbReference type="Pfam" id="PF00076">
    <property type="entry name" value="RRM_1"/>
    <property type="match status" value="4"/>
</dbReference>
<comment type="caution">
    <text evidence="5">The sequence shown here is derived from an EMBL/GenBank/DDBJ whole genome shotgun (WGS) entry which is preliminary data.</text>
</comment>
<evidence type="ECO:0000256" key="1">
    <source>
        <dbReference type="ARBA" id="ARBA00022737"/>
    </source>
</evidence>
<feature type="domain" description="RRM" evidence="4">
    <location>
        <begin position="104"/>
        <end position="181"/>
    </location>
</feature>
<dbReference type="Proteomes" id="UP001516464">
    <property type="component" value="Unassembled WGS sequence"/>
</dbReference>
<protein>
    <submittedName>
        <fullName evidence="5">Polyadenylate-binding protein, cytoplasmic and nuclear</fullName>
    </submittedName>
</protein>
<reference evidence="5 6" key="1">
    <citation type="submission" date="2019-01" db="EMBL/GenBank/DDBJ databases">
        <title>Genomes sequencing and comparative genomics of infectious freshwater microsporidia, Cucumispora dikerogammari and Thelohania contejeani.</title>
        <authorList>
            <person name="Cormier A."/>
            <person name="Giraud I."/>
            <person name="Wattier R."/>
            <person name="Teixeira M."/>
            <person name="Grandjean F."/>
            <person name="Rigaud T."/>
            <person name="Cordaux R."/>
        </authorList>
    </citation>
    <scope>NUCLEOTIDE SEQUENCE [LARGE SCALE GENOMIC DNA]</scope>
    <source>
        <strain evidence="5">T1</strain>
        <tissue evidence="5">Spores</tissue>
    </source>
</reference>
<dbReference type="CDD" id="cd00590">
    <property type="entry name" value="RRM_SF"/>
    <property type="match status" value="1"/>
</dbReference>
<dbReference type="SUPFAM" id="SSF54928">
    <property type="entry name" value="RNA-binding domain, RBD"/>
    <property type="match status" value="3"/>
</dbReference>
<dbReference type="PROSITE" id="PS50102">
    <property type="entry name" value="RRM"/>
    <property type="match status" value="4"/>
</dbReference>
<dbReference type="InterPro" id="IPR003954">
    <property type="entry name" value="RRM_euk-type"/>
</dbReference>
<gene>
    <name evidence="5" type="primary">PAB1_1</name>
    <name evidence="5" type="ORF">TCON_0156</name>
</gene>
<dbReference type="InterPro" id="IPR012677">
    <property type="entry name" value="Nucleotide-bd_a/b_plait_sf"/>
</dbReference>
<accession>A0ABQ7I2M3</accession>
<dbReference type="EMBL" id="SBIQ01000005">
    <property type="protein sequence ID" value="KAF7684664.1"/>
    <property type="molecule type" value="Genomic_DNA"/>
</dbReference>
<evidence type="ECO:0000256" key="2">
    <source>
        <dbReference type="ARBA" id="ARBA00022884"/>
    </source>
</evidence>
<feature type="domain" description="RRM" evidence="4">
    <location>
        <begin position="13"/>
        <end position="95"/>
    </location>
</feature>
<dbReference type="Gene3D" id="3.30.70.330">
    <property type="match status" value="4"/>
</dbReference>
<evidence type="ECO:0000313" key="5">
    <source>
        <dbReference type="EMBL" id="KAF7684664.1"/>
    </source>
</evidence>
<evidence type="ECO:0000256" key="3">
    <source>
        <dbReference type="PROSITE-ProRule" id="PRU00176"/>
    </source>
</evidence>
<evidence type="ECO:0000313" key="6">
    <source>
        <dbReference type="Proteomes" id="UP001516464"/>
    </source>
</evidence>
<proteinExistence type="predicted"/>
<dbReference type="PANTHER" id="PTHR24012">
    <property type="entry name" value="RNA BINDING PROTEIN"/>
    <property type="match status" value="1"/>
</dbReference>
<dbReference type="InterPro" id="IPR035979">
    <property type="entry name" value="RBD_domain_sf"/>
</dbReference>
<dbReference type="SMART" id="SM00361">
    <property type="entry name" value="RRM_1"/>
    <property type="match status" value="4"/>
</dbReference>
<organism evidence="5 6">
    <name type="scientific">Astathelohania contejeani</name>
    <dbReference type="NCBI Taxonomy" id="164912"/>
    <lineage>
        <taxon>Eukaryota</taxon>
        <taxon>Fungi</taxon>
        <taxon>Fungi incertae sedis</taxon>
        <taxon>Microsporidia</taxon>
        <taxon>Astathelohaniidae</taxon>
        <taxon>Astathelohania</taxon>
    </lineage>
</organism>
<keyword evidence="6" id="KW-1185">Reference proteome</keyword>
<feature type="domain" description="RRM" evidence="4">
    <location>
        <begin position="306"/>
        <end position="384"/>
    </location>
</feature>
<keyword evidence="1" id="KW-0677">Repeat</keyword>